<evidence type="ECO:0000256" key="2">
    <source>
        <dbReference type="ARBA" id="ARBA00009993"/>
    </source>
</evidence>
<dbReference type="InterPro" id="IPR016073">
    <property type="entry name" value="Skp1_comp_POZ"/>
</dbReference>
<comment type="caution">
    <text evidence="6">The sequence shown here is derived from an EMBL/GenBank/DDBJ whole genome shotgun (WGS) entry which is preliminary data.</text>
</comment>
<dbReference type="Pfam" id="PF03931">
    <property type="entry name" value="Skp1_POZ"/>
    <property type="match status" value="1"/>
</dbReference>
<dbReference type="SUPFAM" id="SSF54695">
    <property type="entry name" value="POZ domain"/>
    <property type="match status" value="1"/>
</dbReference>
<dbReference type="InterPro" id="IPR011333">
    <property type="entry name" value="SKP1/BTB/POZ_sf"/>
</dbReference>
<protein>
    <recommendedName>
        <fullName evidence="4">SKP1-like protein</fullName>
    </recommendedName>
</protein>
<proteinExistence type="inferred from homology"/>
<dbReference type="GO" id="GO:0006511">
    <property type="term" value="P:ubiquitin-dependent protein catabolic process"/>
    <property type="evidence" value="ECO:0007669"/>
    <property type="project" value="InterPro"/>
</dbReference>
<evidence type="ECO:0000313" key="7">
    <source>
        <dbReference type="Proteomes" id="UP001157418"/>
    </source>
</evidence>
<evidence type="ECO:0000313" key="6">
    <source>
        <dbReference type="EMBL" id="CAH1442156.1"/>
    </source>
</evidence>
<sequence length="179" mass="20601">MSSVSSSPWSRTIVLMSSDGETFEIYEAEAQPLLAIKNLIKPDCNKTCISIADVTRNTLAMIISYCRVHAEFADNDELLTSFDRMFLDVDDATLHDLKDAILFLNIRSLIPLINQALANRKIKDNSKEYVCDTERFKIKSNISQEEEPEVRRENIWHFDKSKTPSALRKRRTTVKPNFE</sequence>
<comment type="function">
    <text evidence="4">Involved in ubiquitination and subsequent proteasomal degradation of target proteins. Together with CUL1, RBX1 and a F-box protein, it forms a SCF E3 ubiquitin ligase complex. The functional specificity of this complex depends on the type of F-box protein. In the SCF complex, it serves as an adapter that links the F-box protein to CUL1.</text>
</comment>
<dbReference type="PANTHER" id="PTHR11165">
    <property type="entry name" value="SKP1"/>
    <property type="match status" value="1"/>
</dbReference>
<comment type="subunit">
    <text evidence="4">Part of a SCF (SKP1-cullin-F-box) protein ligase complex.</text>
</comment>
<dbReference type="SMART" id="SM00512">
    <property type="entry name" value="Skp1"/>
    <property type="match status" value="1"/>
</dbReference>
<dbReference type="Proteomes" id="UP001157418">
    <property type="component" value="Unassembled WGS sequence"/>
</dbReference>
<gene>
    <name evidence="6" type="ORF">LVIROSA_LOCUS28164</name>
</gene>
<feature type="domain" description="SKP1 component POZ" evidence="5">
    <location>
        <begin position="12"/>
        <end position="70"/>
    </location>
</feature>
<dbReference type="AlphaFoldDB" id="A0AAU9NWM0"/>
<dbReference type="SUPFAM" id="SSF81382">
    <property type="entry name" value="Skp1 dimerisation domain-like"/>
    <property type="match status" value="1"/>
</dbReference>
<reference evidence="6 7" key="1">
    <citation type="submission" date="2022-01" db="EMBL/GenBank/DDBJ databases">
        <authorList>
            <person name="Xiong W."/>
            <person name="Schranz E."/>
        </authorList>
    </citation>
    <scope>NUCLEOTIDE SEQUENCE [LARGE SCALE GENOMIC DNA]</scope>
</reference>
<dbReference type="GO" id="GO:0009867">
    <property type="term" value="P:jasmonic acid mediated signaling pathway"/>
    <property type="evidence" value="ECO:0007669"/>
    <property type="project" value="UniProtKB-ARBA"/>
</dbReference>
<dbReference type="PIRSF" id="PIRSF028729">
    <property type="entry name" value="E3_ubiquit_lig_SCF_Skp"/>
    <property type="match status" value="1"/>
</dbReference>
<name>A0AAU9NWM0_9ASTR</name>
<evidence type="ECO:0000256" key="4">
    <source>
        <dbReference type="PIRNR" id="PIRNR028729"/>
    </source>
</evidence>
<evidence type="ECO:0000256" key="1">
    <source>
        <dbReference type="ARBA" id="ARBA00004906"/>
    </source>
</evidence>
<accession>A0AAU9NWM0</accession>
<comment type="pathway">
    <text evidence="1 4">Protein modification; protein ubiquitination.</text>
</comment>
<dbReference type="InterPro" id="IPR001232">
    <property type="entry name" value="SKP1-like"/>
</dbReference>
<evidence type="ECO:0000256" key="3">
    <source>
        <dbReference type="ARBA" id="ARBA00022786"/>
    </source>
</evidence>
<evidence type="ECO:0000259" key="5">
    <source>
        <dbReference type="Pfam" id="PF03931"/>
    </source>
</evidence>
<dbReference type="EMBL" id="CAKMRJ010005412">
    <property type="protein sequence ID" value="CAH1442156.1"/>
    <property type="molecule type" value="Genomic_DNA"/>
</dbReference>
<keyword evidence="7" id="KW-1185">Reference proteome</keyword>
<dbReference type="InterPro" id="IPR016897">
    <property type="entry name" value="SKP1"/>
</dbReference>
<dbReference type="GO" id="GO:0016567">
    <property type="term" value="P:protein ubiquitination"/>
    <property type="evidence" value="ECO:0007669"/>
    <property type="project" value="UniProtKB-UniRule"/>
</dbReference>
<dbReference type="InterPro" id="IPR036296">
    <property type="entry name" value="SKP1-like_dim_sf"/>
</dbReference>
<comment type="similarity">
    <text evidence="2 4">Belongs to the SKP1 family.</text>
</comment>
<organism evidence="6 7">
    <name type="scientific">Lactuca virosa</name>
    <dbReference type="NCBI Taxonomy" id="75947"/>
    <lineage>
        <taxon>Eukaryota</taxon>
        <taxon>Viridiplantae</taxon>
        <taxon>Streptophyta</taxon>
        <taxon>Embryophyta</taxon>
        <taxon>Tracheophyta</taxon>
        <taxon>Spermatophyta</taxon>
        <taxon>Magnoliopsida</taxon>
        <taxon>eudicotyledons</taxon>
        <taxon>Gunneridae</taxon>
        <taxon>Pentapetalae</taxon>
        <taxon>asterids</taxon>
        <taxon>campanulids</taxon>
        <taxon>Asterales</taxon>
        <taxon>Asteraceae</taxon>
        <taxon>Cichorioideae</taxon>
        <taxon>Cichorieae</taxon>
        <taxon>Lactucinae</taxon>
        <taxon>Lactuca</taxon>
    </lineage>
</organism>
<keyword evidence="3 4" id="KW-0833">Ubl conjugation pathway</keyword>
<dbReference type="Gene3D" id="3.30.710.10">
    <property type="entry name" value="Potassium Channel Kv1.1, Chain A"/>
    <property type="match status" value="1"/>
</dbReference>